<keyword evidence="1" id="KW-0614">Plasmid</keyword>
<evidence type="ECO:0000313" key="1">
    <source>
        <dbReference type="EMBL" id="QYF49489.1"/>
    </source>
</evidence>
<organism evidence="1 2">
    <name type="scientific">Candidatus Rhabdochlamydia oedothoracis</name>
    <dbReference type="NCBI Taxonomy" id="2720720"/>
    <lineage>
        <taxon>Bacteria</taxon>
        <taxon>Pseudomonadati</taxon>
        <taxon>Chlamydiota</taxon>
        <taxon>Chlamydiia</taxon>
        <taxon>Parachlamydiales</taxon>
        <taxon>Candidatus Rhabdochlamydiaceae</taxon>
        <taxon>Candidatus Rhabdochlamydia</taxon>
    </lineage>
</organism>
<sequence length="56" mass="6525">MTKTKVLEVDEKMEKSLTNICDAALRYHGLQIMNTVVEVASAIRDREEEKYEERLP</sequence>
<keyword evidence="2" id="KW-1185">Reference proteome</keyword>
<geneLocation type="plasmid" evidence="1 2">
    <name>unnamed</name>
</geneLocation>
<evidence type="ECO:0000313" key="2">
    <source>
        <dbReference type="Proteomes" id="UP000826014"/>
    </source>
</evidence>
<proteinExistence type="predicted"/>
<dbReference type="RefSeq" id="WP_215217582.1">
    <property type="nucleotide sequence ID" value="NZ_CP075588.1"/>
</dbReference>
<reference evidence="1 2" key="1">
    <citation type="journal article" date="2022" name="bioRxiv">
        <title>Ecology and evolution of chlamydial symbionts of arthropods.</title>
        <authorList>
            <person name="Halter T."/>
            <person name="Koestlbacher S."/>
            <person name="Collingro A."/>
            <person name="Sixt B.S."/>
            <person name="Toenshoff E.R."/>
            <person name="Hendrickx F."/>
            <person name="Kostanjsek R."/>
            <person name="Horn M."/>
        </authorList>
    </citation>
    <scope>NUCLEOTIDE SEQUENCE [LARGE SCALE GENOMIC DNA]</scope>
    <source>
        <strain evidence="1">W744xW776</strain>
        <plasmid evidence="1 2">unnamed</plasmid>
    </source>
</reference>
<dbReference type="Proteomes" id="UP000826014">
    <property type="component" value="Plasmid unnamed"/>
</dbReference>
<gene>
    <name evidence="1" type="ORF">RHABOEDO_001887</name>
</gene>
<protein>
    <submittedName>
        <fullName evidence="1">Uncharacterized protein</fullName>
    </submittedName>
</protein>
<dbReference type="EMBL" id="CP075588">
    <property type="protein sequence ID" value="QYF49489.1"/>
    <property type="molecule type" value="Genomic_DNA"/>
</dbReference>
<name>A0ABX8V2S2_9BACT</name>
<accession>A0ABX8V2S2</accession>